<dbReference type="Proteomes" id="UP001148838">
    <property type="component" value="Unassembled WGS sequence"/>
</dbReference>
<reference evidence="1 2" key="1">
    <citation type="journal article" date="2022" name="Allergy">
        <title>Genome assembly and annotation of Periplaneta americana reveal a comprehensive cockroach allergen profile.</title>
        <authorList>
            <person name="Wang L."/>
            <person name="Xiong Q."/>
            <person name="Saelim N."/>
            <person name="Wang L."/>
            <person name="Nong W."/>
            <person name="Wan A.T."/>
            <person name="Shi M."/>
            <person name="Liu X."/>
            <person name="Cao Q."/>
            <person name="Hui J.H.L."/>
            <person name="Sookrung N."/>
            <person name="Leung T.F."/>
            <person name="Tungtrongchitr A."/>
            <person name="Tsui S.K.W."/>
        </authorList>
    </citation>
    <scope>NUCLEOTIDE SEQUENCE [LARGE SCALE GENOMIC DNA]</scope>
    <source>
        <strain evidence="1">PWHHKU_190912</strain>
    </source>
</reference>
<keyword evidence="2" id="KW-1185">Reference proteome</keyword>
<comment type="caution">
    <text evidence="1">The sequence shown here is derived from an EMBL/GenBank/DDBJ whole genome shotgun (WGS) entry which is preliminary data.</text>
</comment>
<dbReference type="Gene3D" id="1.10.10.1450">
    <property type="match status" value="1"/>
</dbReference>
<gene>
    <name evidence="1" type="ORF">ANN_22139</name>
</gene>
<evidence type="ECO:0000313" key="2">
    <source>
        <dbReference type="Proteomes" id="UP001148838"/>
    </source>
</evidence>
<dbReference type="EMBL" id="JAJSOF020000033">
    <property type="protein sequence ID" value="KAJ4429935.1"/>
    <property type="molecule type" value="Genomic_DNA"/>
</dbReference>
<organism evidence="1 2">
    <name type="scientific">Periplaneta americana</name>
    <name type="common">American cockroach</name>
    <name type="synonym">Blatta americana</name>
    <dbReference type="NCBI Taxonomy" id="6978"/>
    <lineage>
        <taxon>Eukaryota</taxon>
        <taxon>Metazoa</taxon>
        <taxon>Ecdysozoa</taxon>
        <taxon>Arthropoda</taxon>
        <taxon>Hexapoda</taxon>
        <taxon>Insecta</taxon>
        <taxon>Pterygota</taxon>
        <taxon>Neoptera</taxon>
        <taxon>Polyneoptera</taxon>
        <taxon>Dictyoptera</taxon>
        <taxon>Blattodea</taxon>
        <taxon>Blattoidea</taxon>
        <taxon>Blattidae</taxon>
        <taxon>Blattinae</taxon>
        <taxon>Periplaneta</taxon>
    </lineage>
</organism>
<protein>
    <recommendedName>
        <fullName evidence="3">Mos1 transposase HTH domain-containing protein</fullName>
    </recommendedName>
</protein>
<proteinExistence type="predicted"/>
<name>A0ABQ8S7U3_PERAM</name>
<evidence type="ECO:0000313" key="1">
    <source>
        <dbReference type="EMBL" id="KAJ4429935.1"/>
    </source>
</evidence>
<sequence>MAGLCEGGSEPPGSVKAIYWPRNQVARRYGHIQQMSQERWPMTLINWSPLGRRKKDGGGNINSKRLCFAMFTKQEQRYWLKIQSVRGRTARQCHDGLVEACGETALPYRTVARWIRDFN</sequence>
<evidence type="ECO:0008006" key="3">
    <source>
        <dbReference type="Google" id="ProtNLM"/>
    </source>
</evidence>
<accession>A0ABQ8S7U3</accession>